<keyword evidence="1" id="KW-0863">Zinc-finger</keyword>
<name>A0A2N9GVA6_FAGSY</name>
<accession>A0A2N9GVA6</accession>
<evidence type="ECO:0000259" key="3">
    <source>
        <dbReference type="PROSITE" id="PS50158"/>
    </source>
</evidence>
<reference evidence="4" key="1">
    <citation type="submission" date="2018-02" db="EMBL/GenBank/DDBJ databases">
        <authorList>
            <person name="Cohen D.B."/>
            <person name="Kent A.D."/>
        </authorList>
    </citation>
    <scope>NUCLEOTIDE SEQUENCE</scope>
</reference>
<evidence type="ECO:0000313" key="4">
    <source>
        <dbReference type="EMBL" id="SPD03622.1"/>
    </source>
</evidence>
<dbReference type="PROSITE" id="PS50158">
    <property type="entry name" value="ZF_CCHC"/>
    <property type="match status" value="1"/>
</dbReference>
<dbReference type="Pfam" id="PF07727">
    <property type="entry name" value="RVT_2"/>
    <property type="match status" value="1"/>
</dbReference>
<dbReference type="Pfam" id="PF25597">
    <property type="entry name" value="SH3_retrovirus"/>
    <property type="match status" value="1"/>
</dbReference>
<evidence type="ECO:0000256" key="1">
    <source>
        <dbReference type="PROSITE-ProRule" id="PRU00047"/>
    </source>
</evidence>
<dbReference type="InterPro" id="IPR013103">
    <property type="entry name" value="RVT_2"/>
</dbReference>
<proteinExistence type="predicted"/>
<dbReference type="GO" id="GO:0008270">
    <property type="term" value="F:zinc ion binding"/>
    <property type="evidence" value="ECO:0007669"/>
    <property type="project" value="UniProtKB-KW"/>
</dbReference>
<dbReference type="SUPFAM" id="SSF57756">
    <property type="entry name" value="Retrovirus zinc finger-like domains"/>
    <property type="match status" value="1"/>
</dbReference>
<protein>
    <recommendedName>
        <fullName evidence="3">CCHC-type domain-containing protein</fullName>
    </recommendedName>
</protein>
<dbReference type="Pfam" id="PF00098">
    <property type="entry name" value="zf-CCHC"/>
    <property type="match status" value="1"/>
</dbReference>
<dbReference type="InterPro" id="IPR001878">
    <property type="entry name" value="Znf_CCHC"/>
</dbReference>
<gene>
    <name evidence="4" type="ORF">FSB_LOCUS31504</name>
</gene>
<dbReference type="Gene3D" id="4.10.60.10">
    <property type="entry name" value="Zinc finger, CCHC-type"/>
    <property type="match status" value="1"/>
</dbReference>
<dbReference type="SMART" id="SM00343">
    <property type="entry name" value="ZnF_C2HC"/>
    <property type="match status" value="1"/>
</dbReference>
<dbReference type="InterPro" id="IPR036875">
    <property type="entry name" value="Znf_CCHC_sf"/>
</dbReference>
<dbReference type="EMBL" id="OIVN01002438">
    <property type="protein sequence ID" value="SPD03622.1"/>
    <property type="molecule type" value="Genomic_DNA"/>
</dbReference>
<keyword evidence="1" id="KW-0862">Zinc</keyword>
<keyword evidence="1" id="KW-0479">Metal-binding</keyword>
<dbReference type="GO" id="GO:0003676">
    <property type="term" value="F:nucleic acid binding"/>
    <property type="evidence" value="ECO:0007669"/>
    <property type="project" value="InterPro"/>
</dbReference>
<dbReference type="AlphaFoldDB" id="A0A2N9GVA6"/>
<organism evidence="4">
    <name type="scientific">Fagus sylvatica</name>
    <name type="common">Beechnut</name>
    <dbReference type="NCBI Taxonomy" id="28930"/>
    <lineage>
        <taxon>Eukaryota</taxon>
        <taxon>Viridiplantae</taxon>
        <taxon>Streptophyta</taxon>
        <taxon>Embryophyta</taxon>
        <taxon>Tracheophyta</taxon>
        <taxon>Spermatophyta</taxon>
        <taxon>Magnoliopsida</taxon>
        <taxon>eudicotyledons</taxon>
        <taxon>Gunneridae</taxon>
        <taxon>Pentapetalae</taxon>
        <taxon>rosids</taxon>
        <taxon>fabids</taxon>
        <taxon>Fagales</taxon>
        <taxon>Fagaceae</taxon>
        <taxon>Fagus</taxon>
    </lineage>
</organism>
<feature type="domain" description="CCHC-type" evidence="3">
    <location>
        <begin position="165"/>
        <end position="180"/>
    </location>
</feature>
<dbReference type="Pfam" id="PF14223">
    <property type="entry name" value="Retrotran_gag_2"/>
    <property type="match status" value="1"/>
</dbReference>
<feature type="region of interest" description="Disordered" evidence="2">
    <location>
        <begin position="364"/>
        <end position="415"/>
    </location>
</feature>
<dbReference type="InterPro" id="IPR057670">
    <property type="entry name" value="SH3_retrovirus"/>
</dbReference>
<sequence>MSMVVHEYELFVMKKDENISEMSTRFTNIVNCLKSLGKIYTNEENVRKILRSLPKRWEAKKTAIYEARDLKVLSLDELFGSLMTYELEMNSKVEEEEVKPKKNFTLKSFYHDHDNSEEESDEEEKIALMTRKFKKFLKKKKGFGRRFPKKGENSGESSKNESPICYKCKKPGHYKNECPQVDKENMKYKKKALKATWDDSNGSDSDNDSSDNEIANLCLLGYINKSDTSEDEYASFCPLAFNDDESATEDLCLMAHGDEVCLISKSTKDKWFLDSRCSRHMTGDKNKFTSLALKDRGNVKFGDNSKGKIIGVDNLGKFDAKSDEGIFLGYSSNSKAYRVFNKRTMVLDESMHVVFDEANPFYVKNAGDDEPNPLDNEASKSNQIELSEKDKEQVDEPKDEEKAFPPTDNEELPKSWNVVHGHPKDLIIGEIEHGVSTRSKLKNICNNMAFLSQIEPKNINEVIEDESWILAMQEELNQFERNKVWTLAPRPKDHSVIGTKWVFRNKKDEEGTIVRNKARLVAQGYNQEEGIDYGDTYAPFARLEAIRMLLAFACFKDFKLFQMDVKSSFLNGFIAEEVYVEQPPGF</sequence>
<feature type="compositionally biased region" description="Basic and acidic residues" evidence="2">
    <location>
        <begin position="386"/>
        <end position="403"/>
    </location>
</feature>
<evidence type="ECO:0000256" key="2">
    <source>
        <dbReference type="SAM" id="MobiDB-lite"/>
    </source>
</evidence>